<proteinExistence type="predicted"/>
<dbReference type="GO" id="GO:0005615">
    <property type="term" value="C:extracellular space"/>
    <property type="evidence" value="ECO:0007669"/>
    <property type="project" value="TreeGrafter"/>
</dbReference>
<evidence type="ECO:0000313" key="4">
    <source>
        <dbReference type="EMBL" id="CAG6731708.1"/>
    </source>
</evidence>
<organism evidence="4">
    <name type="scientific">Cacopsylla melanoneura</name>
    <dbReference type="NCBI Taxonomy" id="428564"/>
    <lineage>
        <taxon>Eukaryota</taxon>
        <taxon>Metazoa</taxon>
        <taxon>Ecdysozoa</taxon>
        <taxon>Arthropoda</taxon>
        <taxon>Hexapoda</taxon>
        <taxon>Insecta</taxon>
        <taxon>Pterygota</taxon>
        <taxon>Neoptera</taxon>
        <taxon>Paraneoptera</taxon>
        <taxon>Hemiptera</taxon>
        <taxon>Sternorrhyncha</taxon>
        <taxon>Psylloidea</taxon>
        <taxon>Psyllidae</taxon>
        <taxon>Psyllinae</taxon>
        <taxon>Cacopsylla</taxon>
    </lineage>
</organism>
<protein>
    <submittedName>
        <fullName evidence="4">Leucine-rich repeat-containing protein 27</fullName>
    </submittedName>
</protein>
<name>A0A8D8YMM4_9HEMI</name>
<dbReference type="InterPro" id="IPR032675">
    <property type="entry name" value="LRR_dom_sf"/>
</dbReference>
<feature type="compositionally biased region" description="Basic and acidic residues" evidence="3">
    <location>
        <begin position="227"/>
        <end position="250"/>
    </location>
</feature>
<dbReference type="InterPro" id="IPR001611">
    <property type="entry name" value="Leu-rich_rpt"/>
</dbReference>
<accession>A0A8D8YMM4</accession>
<reference evidence="4" key="1">
    <citation type="submission" date="2021-05" db="EMBL/GenBank/DDBJ databases">
        <authorList>
            <person name="Alioto T."/>
            <person name="Alioto T."/>
            <person name="Gomez Garrido J."/>
        </authorList>
    </citation>
    <scope>NUCLEOTIDE SEQUENCE</scope>
</reference>
<dbReference type="EMBL" id="HBUF01384655">
    <property type="protein sequence ID" value="CAG6731708.1"/>
    <property type="molecule type" value="Transcribed_RNA"/>
</dbReference>
<dbReference type="SUPFAM" id="SSF52058">
    <property type="entry name" value="L domain-like"/>
    <property type="match status" value="1"/>
</dbReference>
<evidence type="ECO:0000256" key="3">
    <source>
        <dbReference type="SAM" id="MobiDB-lite"/>
    </source>
</evidence>
<dbReference type="PANTHER" id="PTHR45712">
    <property type="entry name" value="AGAP008170-PA"/>
    <property type="match status" value="1"/>
</dbReference>
<dbReference type="Pfam" id="PF13855">
    <property type="entry name" value="LRR_8"/>
    <property type="match status" value="1"/>
</dbReference>
<feature type="region of interest" description="Disordered" evidence="3">
    <location>
        <begin position="333"/>
        <end position="369"/>
    </location>
</feature>
<dbReference type="InterPro" id="IPR050333">
    <property type="entry name" value="SLRP"/>
</dbReference>
<dbReference type="SMART" id="SM00369">
    <property type="entry name" value="LRR_TYP"/>
    <property type="match status" value="3"/>
</dbReference>
<feature type="compositionally biased region" description="Low complexity" evidence="3">
    <location>
        <begin position="350"/>
        <end position="363"/>
    </location>
</feature>
<feature type="region of interest" description="Disordered" evidence="3">
    <location>
        <begin position="207"/>
        <end position="270"/>
    </location>
</feature>
<dbReference type="Gene3D" id="3.80.10.10">
    <property type="entry name" value="Ribonuclease Inhibitor"/>
    <property type="match status" value="1"/>
</dbReference>
<feature type="compositionally biased region" description="Polar residues" evidence="3">
    <location>
        <begin position="333"/>
        <end position="349"/>
    </location>
</feature>
<dbReference type="InterPro" id="IPR003591">
    <property type="entry name" value="Leu-rich_rpt_typical-subtyp"/>
</dbReference>
<evidence type="ECO:0000256" key="1">
    <source>
        <dbReference type="ARBA" id="ARBA00022614"/>
    </source>
</evidence>
<keyword evidence="1" id="KW-0433">Leucine-rich repeat</keyword>
<evidence type="ECO:0000256" key="2">
    <source>
        <dbReference type="ARBA" id="ARBA00022737"/>
    </source>
</evidence>
<dbReference type="AlphaFoldDB" id="A0A8D8YMM4"/>
<keyword evidence="2" id="KW-0677">Repeat</keyword>
<sequence>MEDFNEIEDSEKLIESEQDDEDIVKDILDQLKPNKDETSEADLEKLLNRYEKNKNDAIVEDKIEHLNRPTETVVELTRLDLNRFDANLLRGFRQIQYLYLQDNRISSLQIDFFTILNRLKYLDLRNNALVTLPCSICYHECLEILLLQGNCMTRVPKEIGSLPKLRGLQLSQNPITYPASSVLSRGSSAIIEYLRLEWAQYERETGQARQNRNGGGALATAHSVQIRAKETKRDETTSAGSEKRNGENKKRAPKKLTSRTQQISGDEESKTVITLGSDKTSLTLSGVERGKCESKIDHIDYKPDPVCMFVNKIKPGKTRKEVNLPYCTDETQDTWSTSNQSFSGSVTEISPQSSTPSPQSSTTSRKKHIRKMKHYSEILNPYKPFGSVRQSLDDQQIQALYLRRLIEIHMKFIAANKEKQLQRMKNRESLDKWRDEYRMSCSKATSASGDSWVRIATTENEEQGVIGQVEG</sequence>
<dbReference type="PANTHER" id="PTHR45712:SF22">
    <property type="entry name" value="INSULIN-LIKE GROWTH FACTOR-BINDING PROTEIN COMPLEX ACID LABILE SUBUNIT"/>
    <property type="match status" value="1"/>
</dbReference>